<dbReference type="EMBL" id="BRXX01000231">
    <property type="protein sequence ID" value="GMH99177.1"/>
    <property type="molecule type" value="Genomic_DNA"/>
</dbReference>
<evidence type="ECO:0000256" key="1">
    <source>
        <dbReference type="SAM" id="MobiDB-lite"/>
    </source>
</evidence>
<sequence>MEAALSPRGAHDNPSLTSILPARHHGHTNPLDQAGAKKIPETNVPSKSTAIHTNTCQTTATIHEDPGTFLEALLGDQTMLDKLSFQKIIEEGVAYWSFLFGNDESCDLLLRMQVERQDIDLVLIRVTSVELEELEATSLPNPYATANKRLRLLLDEGTIVLRPLPFGQTSFTFTAQVDVREVMKDAIITSQNVATPETIHWSAAKITSVAADVNSSKGAAVKKLRAGGDAAKGKELFSKIAEMFYEQFKKEAVIDARRKADVIENGIPNAPPLTGDEQDMIEKSMKLVEDVTSLGKRIAVTVND</sequence>
<comment type="caution">
    <text evidence="2">The sequence shown here is derived from an EMBL/GenBank/DDBJ whole genome shotgun (WGS) entry which is preliminary data.</text>
</comment>
<organism evidence="2 3">
    <name type="scientific">Triparma verrucosa</name>
    <dbReference type="NCBI Taxonomy" id="1606542"/>
    <lineage>
        <taxon>Eukaryota</taxon>
        <taxon>Sar</taxon>
        <taxon>Stramenopiles</taxon>
        <taxon>Ochrophyta</taxon>
        <taxon>Bolidophyceae</taxon>
        <taxon>Parmales</taxon>
        <taxon>Triparmaceae</taxon>
        <taxon>Triparma</taxon>
    </lineage>
</organism>
<dbReference type="Proteomes" id="UP001165160">
    <property type="component" value="Unassembled WGS sequence"/>
</dbReference>
<evidence type="ECO:0000313" key="2">
    <source>
        <dbReference type="EMBL" id="GMH99177.1"/>
    </source>
</evidence>
<protein>
    <submittedName>
        <fullName evidence="2">Uncharacterized protein</fullName>
    </submittedName>
</protein>
<accession>A0A9W7BZ20</accession>
<keyword evidence="3" id="KW-1185">Reference proteome</keyword>
<feature type="region of interest" description="Disordered" evidence="1">
    <location>
        <begin position="1"/>
        <end position="37"/>
    </location>
</feature>
<reference evidence="3" key="1">
    <citation type="journal article" date="2023" name="Commun. Biol.">
        <title>Genome analysis of Parmales, the sister group of diatoms, reveals the evolutionary specialization of diatoms from phago-mixotrophs to photoautotrophs.</title>
        <authorList>
            <person name="Ban H."/>
            <person name="Sato S."/>
            <person name="Yoshikawa S."/>
            <person name="Yamada K."/>
            <person name="Nakamura Y."/>
            <person name="Ichinomiya M."/>
            <person name="Sato N."/>
            <person name="Blanc-Mathieu R."/>
            <person name="Endo H."/>
            <person name="Kuwata A."/>
            <person name="Ogata H."/>
        </authorList>
    </citation>
    <scope>NUCLEOTIDE SEQUENCE [LARGE SCALE GENOMIC DNA]</scope>
    <source>
        <strain evidence="3">NIES 3699</strain>
    </source>
</reference>
<dbReference type="AlphaFoldDB" id="A0A9W7BZ20"/>
<evidence type="ECO:0000313" key="3">
    <source>
        <dbReference type="Proteomes" id="UP001165160"/>
    </source>
</evidence>
<name>A0A9W7BZ20_9STRA</name>
<proteinExistence type="predicted"/>
<gene>
    <name evidence="2" type="ORF">TrVE_jg10254</name>
</gene>